<protein>
    <submittedName>
        <fullName evidence="2">Uncharacterized protein DUF2163</fullName>
    </submittedName>
</protein>
<dbReference type="EMBL" id="SLUI01000003">
    <property type="protein sequence ID" value="TCL38790.1"/>
    <property type="molecule type" value="Genomic_DNA"/>
</dbReference>
<keyword evidence="3" id="KW-1185">Reference proteome</keyword>
<evidence type="ECO:0000313" key="2">
    <source>
        <dbReference type="EMBL" id="TCL38790.1"/>
    </source>
</evidence>
<reference evidence="2 3" key="1">
    <citation type="submission" date="2019-03" db="EMBL/GenBank/DDBJ databases">
        <title>Genomic Encyclopedia of Type Strains, Phase IV (KMG-IV): sequencing the most valuable type-strain genomes for metagenomic binning, comparative biology and taxonomic classification.</title>
        <authorList>
            <person name="Goeker M."/>
        </authorList>
    </citation>
    <scope>NUCLEOTIDE SEQUENCE [LARGE SCALE GENOMIC DNA]</scope>
    <source>
        <strain evidence="2 3">DSM 15969</strain>
    </source>
</reference>
<name>A0A4R1Q2L1_9FIRM</name>
<organism evidence="2 3">
    <name type="scientific">Anaerospora hongkongensis</name>
    <dbReference type="NCBI Taxonomy" id="244830"/>
    <lineage>
        <taxon>Bacteria</taxon>
        <taxon>Bacillati</taxon>
        <taxon>Bacillota</taxon>
        <taxon>Negativicutes</taxon>
        <taxon>Selenomonadales</taxon>
        <taxon>Sporomusaceae</taxon>
        <taxon>Anaerospora</taxon>
    </lineage>
</organism>
<dbReference type="OrthoDB" id="4325at2"/>
<dbReference type="RefSeq" id="WP_132077095.1">
    <property type="nucleotide sequence ID" value="NZ_SLUI01000003.1"/>
</dbReference>
<dbReference type="AlphaFoldDB" id="A0A4R1Q2L1"/>
<accession>A0A4R1Q2L1</accession>
<evidence type="ECO:0000259" key="1">
    <source>
        <dbReference type="Pfam" id="PF09356"/>
    </source>
</evidence>
<evidence type="ECO:0000313" key="3">
    <source>
        <dbReference type="Proteomes" id="UP000295063"/>
    </source>
</evidence>
<dbReference type="InterPro" id="IPR018964">
    <property type="entry name" value="Phage_phiJL001_Gp84_C"/>
</dbReference>
<dbReference type="Proteomes" id="UP000295063">
    <property type="component" value="Unassembled WGS sequence"/>
</dbReference>
<feature type="domain" description="Bacteriophage phiJL001 Gp84 C-terminal" evidence="1">
    <location>
        <begin position="204"/>
        <end position="259"/>
    </location>
</feature>
<gene>
    <name evidence="2" type="ORF">EV210_103273</name>
</gene>
<sequence>MQILPVSLAAEKEKDAPFLITLLRVLVQPQPLYLAIADQDIFFDGQHYTAFPVEIGAKKTGVDSKIDNVELTISNAGDEFSLALFQSFDFRGKQIQLLEIAYPASITTGEYRYVFVGDMDSPSLDCGKGVFKVTCRAGIPTIPTGRTTMLSCNAVFADPDDCGMAKELTRGIVQSGSNSHTVVIQQIKSDDYWKDGHITVGFETRKIKSNSGNSVKVEYPFLIPVEGQYEISRGCDKNQSTCINRFNNGANFSGFVAIPWEMIIRS</sequence>
<comment type="caution">
    <text evidence="2">The sequence shown here is derived from an EMBL/GenBank/DDBJ whole genome shotgun (WGS) entry which is preliminary data.</text>
</comment>
<dbReference type="Pfam" id="PF09356">
    <property type="entry name" value="Phage_BR0599"/>
    <property type="match status" value="1"/>
</dbReference>
<proteinExistence type="predicted"/>